<reference evidence="12" key="1">
    <citation type="submission" date="2016-04" db="EMBL/GenBank/DDBJ databases">
        <authorList>
            <person name="Antunes L.P."/>
            <person name="Martins L.F."/>
            <person name="Pereira R.V."/>
            <person name="Thomas A.M."/>
            <person name="Barbosa D."/>
            <person name="Nascimento L."/>
            <person name="Silva G.M."/>
            <person name="Condomitti G.W."/>
            <person name="Digiampietri L.A."/>
            <person name="Lombardi K.C."/>
            <person name="Ramos P.L."/>
            <person name="Quaggio R.B."/>
            <person name="Oliveira J.C."/>
            <person name="Pascon R.C."/>
            <person name="Cruz J.B."/>
            <person name="Silva A.M."/>
            <person name="Setubal J.C."/>
        </authorList>
    </citation>
    <scope>NUCLEOTIDE SEQUENCE [LARGE SCALE GENOMIC DNA]</scope>
</reference>
<evidence type="ECO:0000313" key="11">
    <source>
        <dbReference type="EMBL" id="OTA41144.1"/>
    </source>
</evidence>
<dbReference type="EC" id="3.1.1.29" evidence="1 8"/>
<evidence type="ECO:0000256" key="2">
    <source>
        <dbReference type="ARBA" id="ARBA00022555"/>
    </source>
</evidence>
<comment type="caution">
    <text evidence="11">The sequence shown here is derived from an EMBL/GenBank/DDBJ whole genome shotgun (WGS) entry which is preliminary data.</text>
</comment>
<dbReference type="GO" id="GO:0072344">
    <property type="term" value="P:rescue of stalled ribosome"/>
    <property type="evidence" value="ECO:0007669"/>
    <property type="project" value="UniProtKB-UniRule"/>
</dbReference>
<evidence type="ECO:0000256" key="3">
    <source>
        <dbReference type="ARBA" id="ARBA00022801"/>
    </source>
</evidence>
<comment type="function">
    <text evidence="8">Hydrolyzes ribosome-free peptidyl-tRNAs (with 1 or more amino acids incorporated), which drop off the ribosome during protein synthesis, or as a result of ribosome stalling.</text>
</comment>
<dbReference type="InterPro" id="IPR036416">
    <property type="entry name" value="Pept_tRNA_hydro_sf"/>
</dbReference>
<feature type="site" description="Stabilizes the basic form of H active site to accept a proton" evidence="8">
    <location>
        <position position="94"/>
    </location>
</feature>
<evidence type="ECO:0000256" key="10">
    <source>
        <dbReference type="RuleBase" id="RU004320"/>
    </source>
</evidence>
<keyword evidence="8" id="KW-0963">Cytoplasm</keyword>
<dbReference type="PANTHER" id="PTHR17224">
    <property type="entry name" value="PEPTIDYL-TRNA HYDROLASE"/>
    <property type="match status" value="1"/>
</dbReference>
<evidence type="ECO:0000256" key="7">
    <source>
        <dbReference type="ARBA" id="ARBA00050038"/>
    </source>
</evidence>
<evidence type="ECO:0000256" key="6">
    <source>
        <dbReference type="ARBA" id="ARBA00048707"/>
    </source>
</evidence>
<evidence type="ECO:0000256" key="9">
    <source>
        <dbReference type="RuleBase" id="RU000673"/>
    </source>
</evidence>
<proteinExistence type="inferred from homology"/>
<feature type="binding site" evidence="8">
    <location>
        <position position="69"/>
    </location>
    <ligand>
        <name>tRNA</name>
        <dbReference type="ChEBI" id="CHEBI:17843"/>
    </ligand>
</feature>
<dbReference type="PANTHER" id="PTHR17224:SF1">
    <property type="entry name" value="PEPTIDYL-TRNA HYDROLASE"/>
    <property type="match status" value="1"/>
</dbReference>
<feature type="site" description="Discriminates between blocked and unblocked aminoacyl-tRNA" evidence="8">
    <location>
        <position position="10"/>
    </location>
</feature>
<dbReference type="PROSITE" id="PS01196">
    <property type="entry name" value="PEPT_TRNA_HYDROL_2"/>
    <property type="match status" value="1"/>
</dbReference>
<dbReference type="FunFam" id="3.40.50.1470:FF:000001">
    <property type="entry name" value="Peptidyl-tRNA hydrolase"/>
    <property type="match status" value="1"/>
</dbReference>
<comment type="function">
    <text evidence="8">Catalyzes the release of premature peptidyl moieties from peptidyl-tRNA molecules trapped in stalled 50S ribosomal subunits, and thus maintains levels of free tRNAs and 50S ribosomes.</text>
</comment>
<evidence type="ECO:0000256" key="5">
    <source>
        <dbReference type="ARBA" id="ARBA00038063"/>
    </source>
</evidence>
<evidence type="ECO:0000256" key="1">
    <source>
        <dbReference type="ARBA" id="ARBA00013260"/>
    </source>
</evidence>
<keyword evidence="3 8" id="KW-0378">Hydrolase</keyword>
<dbReference type="GO" id="GO:0006515">
    <property type="term" value="P:protein quality control for misfolded or incompletely synthesized proteins"/>
    <property type="evidence" value="ECO:0007669"/>
    <property type="project" value="UniProtKB-UniRule"/>
</dbReference>
<comment type="catalytic activity">
    <reaction evidence="6 8 9">
        <text>an N-acyl-L-alpha-aminoacyl-tRNA + H2O = an N-acyl-L-amino acid + a tRNA + H(+)</text>
        <dbReference type="Rhea" id="RHEA:54448"/>
        <dbReference type="Rhea" id="RHEA-COMP:10123"/>
        <dbReference type="Rhea" id="RHEA-COMP:13883"/>
        <dbReference type="ChEBI" id="CHEBI:15377"/>
        <dbReference type="ChEBI" id="CHEBI:15378"/>
        <dbReference type="ChEBI" id="CHEBI:59874"/>
        <dbReference type="ChEBI" id="CHEBI:78442"/>
        <dbReference type="ChEBI" id="CHEBI:138191"/>
        <dbReference type="EC" id="3.1.1.29"/>
    </reaction>
</comment>
<evidence type="ECO:0000256" key="4">
    <source>
        <dbReference type="ARBA" id="ARBA00022884"/>
    </source>
</evidence>
<dbReference type="Gene3D" id="3.40.50.1470">
    <property type="entry name" value="Peptidyl-tRNA hydrolase"/>
    <property type="match status" value="1"/>
</dbReference>
<dbReference type="EMBL" id="LWLV01000757">
    <property type="protein sequence ID" value="OTA41144.1"/>
    <property type="molecule type" value="Genomic_DNA"/>
</dbReference>
<dbReference type="PROSITE" id="PS01195">
    <property type="entry name" value="PEPT_TRNA_HYDROL_1"/>
    <property type="match status" value="1"/>
</dbReference>
<dbReference type="Proteomes" id="UP000194267">
    <property type="component" value="Unassembled WGS sequence"/>
</dbReference>
<feature type="binding site" evidence="8">
    <location>
        <position position="67"/>
    </location>
    <ligand>
        <name>tRNA</name>
        <dbReference type="ChEBI" id="CHEBI:17843"/>
    </ligand>
</feature>
<keyword evidence="4 8" id="KW-0694">RNA-binding</keyword>
<feature type="binding site" evidence="8">
    <location>
        <position position="115"/>
    </location>
    <ligand>
        <name>tRNA</name>
        <dbReference type="ChEBI" id="CHEBI:17843"/>
    </ligand>
</feature>
<dbReference type="Pfam" id="PF01195">
    <property type="entry name" value="Pept_tRNA_hydro"/>
    <property type="match status" value="1"/>
</dbReference>
<feature type="binding site" evidence="8">
    <location>
        <position position="15"/>
    </location>
    <ligand>
        <name>tRNA</name>
        <dbReference type="ChEBI" id="CHEBI:17843"/>
    </ligand>
</feature>
<evidence type="ECO:0000313" key="12">
    <source>
        <dbReference type="Proteomes" id="UP000194267"/>
    </source>
</evidence>
<organism evidence="11 12">
    <name type="scientific">Symbiobacterium thermophilum</name>
    <dbReference type="NCBI Taxonomy" id="2734"/>
    <lineage>
        <taxon>Bacteria</taxon>
        <taxon>Bacillati</taxon>
        <taxon>Bacillota</taxon>
        <taxon>Clostridia</taxon>
        <taxon>Eubacteriales</taxon>
        <taxon>Symbiobacteriaceae</taxon>
        <taxon>Symbiobacterium</taxon>
    </lineage>
</organism>
<dbReference type="NCBIfam" id="TIGR00447">
    <property type="entry name" value="pth"/>
    <property type="match status" value="1"/>
</dbReference>
<gene>
    <name evidence="8" type="primary">pth</name>
    <name evidence="11" type="ORF">A6D92_09595</name>
</gene>
<comment type="subunit">
    <text evidence="8">Monomer.</text>
</comment>
<dbReference type="SUPFAM" id="SSF53178">
    <property type="entry name" value="Peptidyl-tRNA hydrolase-like"/>
    <property type="match status" value="1"/>
</dbReference>
<dbReference type="InterPro" id="IPR018171">
    <property type="entry name" value="Pept_tRNA_hydro_CS"/>
</dbReference>
<dbReference type="GO" id="GO:0004045">
    <property type="term" value="F:peptidyl-tRNA hydrolase activity"/>
    <property type="evidence" value="ECO:0007669"/>
    <property type="project" value="UniProtKB-UniRule"/>
</dbReference>
<dbReference type="HAMAP" id="MF_00083">
    <property type="entry name" value="Pept_tRNA_hydro_bact"/>
    <property type="match status" value="1"/>
</dbReference>
<protein>
    <recommendedName>
        <fullName evidence="7 8">Peptidyl-tRNA hydrolase</fullName>
        <shortName evidence="8">Pth</shortName>
        <ecNumber evidence="1 8">3.1.1.29</ecNumber>
    </recommendedName>
</protein>
<comment type="similarity">
    <text evidence="5 8 10">Belongs to the PTH family.</text>
</comment>
<sequence>MAKLIVGLGNPGPRYAATRHNAGWMLLDAFARKHGVAVDRRGFEGLYGELRWGPEAEKVILLKPLTYMNLSGRSVAQAARFYQIAPADILVLFDDLDLEVGRLRLRPKGSAGGHNGVKSVIAELGTTEFPRLRIGIGRPAPGWEVVDWVLAPFGPDDGAAVAAALPRAVEAIECFLTEGILAAMNRYNA</sequence>
<evidence type="ECO:0000256" key="8">
    <source>
        <dbReference type="HAMAP-Rule" id="MF_00083"/>
    </source>
</evidence>
<dbReference type="CDD" id="cd00462">
    <property type="entry name" value="PTH"/>
    <property type="match status" value="1"/>
</dbReference>
<dbReference type="GO" id="GO:0005737">
    <property type="term" value="C:cytoplasm"/>
    <property type="evidence" value="ECO:0007669"/>
    <property type="project" value="UniProtKB-SubCell"/>
</dbReference>
<comment type="subcellular location">
    <subcellularLocation>
        <location evidence="8">Cytoplasm</location>
    </subcellularLocation>
</comment>
<keyword evidence="2 8" id="KW-0820">tRNA-binding</keyword>
<accession>A0A1Y2T5Z1</accession>
<dbReference type="GO" id="GO:0000049">
    <property type="term" value="F:tRNA binding"/>
    <property type="evidence" value="ECO:0007669"/>
    <property type="project" value="UniProtKB-UniRule"/>
</dbReference>
<feature type="active site" description="Proton acceptor" evidence="8">
    <location>
        <position position="20"/>
    </location>
</feature>
<name>A0A1Y2T5Z1_SYMTR</name>
<dbReference type="InterPro" id="IPR001328">
    <property type="entry name" value="Pept_tRNA_hydro"/>
</dbReference>
<dbReference type="AlphaFoldDB" id="A0A1Y2T5Z1"/>